<reference evidence="2" key="1">
    <citation type="journal article" date="2020" name="Nature">
        <title>Giant virus diversity and host interactions through global metagenomics.</title>
        <authorList>
            <person name="Schulz F."/>
            <person name="Roux S."/>
            <person name="Paez-Espino D."/>
            <person name="Jungbluth S."/>
            <person name="Walsh D.A."/>
            <person name="Denef V.J."/>
            <person name="McMahon K.D."/>
            <person name="Konstantinidis K.T."/>
            <person name="Eloe-Fadrosh E.A."/>
            <person name="Kyrpides N.C."/>
            <person name="Woyke T."/>
        </authorList>
    </citation>
    <scope>NUCLEOTIDE SEQUENCE</scope>
    <source>
        <strain evidence="2">GVMAG-M-3300023184-13</strain>
    </source>
</reference>
<proteinExistence type="predicted"/>
<name>A0A6C0HL88_9ZZZZ</name>
<keyword evidence="1" id="KW-0812">Transmembrane</keyword>
<keyword evidence="1" id="KW-1133">Transmembrane helix</keyword>
<keyword evidence="1" id="KW-0472">Membrane</keyword>
<sequence length="118" mass="13493">MHLLQLQSTTTVKSSMRLIYYILTICCIIVITVITVILLKYNTISTFTAQSNFNSNDDGKMTFEFLEKGIPNNYYMNPRTVNSPYKNKNFAGYWGSSVFSNSNYNAIKNIYKTTGVQL</sequence>
<protein>
    <submittedName>
        <fullName evidence="2">Uncharacterized protein</fullName>
    </submittedName>
</protein>
<organism evidence="2">
    <name type="scientific">viral metagenome</name>
    <dbReference type="NCBI Taxonomy" id="1070528"/>
    <lineage>
        <taxon>unclassified sequences</taxon>
        <taxon>metagenomes</taxon>
        <taxon>organismal metagenomes</taxon>
    </lineage>
</organism>
<accession>A0A6C0HL88</accession>
<evidence type="ECO:0000313" key="2">
    <source>
        <dbReference type="EMBL" id="QHT81448.1"/>
    </source>
</evidence>
<dbReference type="EMBL" id="MN739983">
    <property type="protein sequence ID" value="QHT81448.1"/>
    <property type="molecule type" value="Genomic_DNA"/>
</dbReference>
<dbReference type="AlphaFoldDB" id="A0A6C0HL88"/>
<evidence type="ECO:0000256" key="1">
    <source>
        <dbReference type="SAM" id="Phobius"/>
    </source>
</evidence>
<feature type="transmembrane region" description="Helical" evidence="1">
    <location>
        <begin position="18"/>
        <end position="39"/>
    </location>
</feature>